<dbReference type="AlphaFoldDB" id="A0A9Q3JEA8"/>
<proteinExistence type="predicted"/>
<evidence type="ECO:0000313" key="1">
    <source>
        <dbReference type="EMBL" id="MBW0561645.1"/>
    </source>
</evidence>
<name>A0A9Q3JEA8_9BASI</name>
<reference evidence="1" key="1">
    <citation type="submission" date="2021-03" db="EMBL/GenBank/DDBJ databases">
        <title>Draft genome sequence of rust myrtle Austropuccinia psidii MF-1, a brazilian biotype.</title>
        <authorList>
            <person name="Quecine M.C."/>
            <person name="Pachon D.M.R."/>
            <person name="Bonatelli M.L."/>
            <person name="Correr F.H."/>
            <person name="Franceschini L.M."/>
            <person name="Leite T.F."/>
            <person name="Margarido G.R.A."/>
            <person name="Almeida C.A."/>
            <person name="Ferrarezi J.A."/>
            <person name="Labate C.A."/>
        </authorList>
    </citation>
    <scope>NUCLEOTIDE SEQUENCE</scope>
    <source>
        <strain evidence="1">MF-1</strain>
    </source>
</reference>
<dbReference type="Proteomes" id="UP000765509">
    <property type="component" value="Unassembled WGS sequence"/>
</dbReference>
<gene>
    <name evidence="1" type="ORF">O181_101360</name>
</gene>
<comment type="caution">
    <text evidence="1">The sequence shown here is derived from an EMBL/GenBank/DDBJ whole genome shotgun (WGS) entry which is preliminary data.</text>
</comment>
<dbReference type="EMBL" id="AVOT02071335">
    <property type="protein sequence ID" value="MBW0561645.1"/>
    <property type="molecule type" value="Genomic_DNA"/>
</dbReference>
<keyword evidence="2" id="KW-1185">Reference proteome</keyword>
<organism evidence="1 2">
    <name type="scientific">Austropuccinia psidii MF-1</name>
    <dbReference type="NCBI Taxonomy" id="1389203"/>
    <lineage>
        <taxon>Eukaryota</taxon>
        <taxon>Fungi</taxon>
        <taxon>Dikarya</taxon>
        <taxon>Basidiomycota</taxon>
        <taxon>Pucciniomycotina</taxon>
        <taxon>Pucciniomycetes</taxon>
        <taxon>Pucciniales</taxon>
        <taxon>Sphaerophragmiaceae</taxon>
        <taxon>Austropuccinia</taxon>
    </lineage>
</organism>
<protein>
    <submittedName>
        <fullName evidence="1">Uncharacterized protein</fullName>
    </submittedName>
</protein>
<evidence type="ECO:0000313" key="2">
    <source>
        <dbReference type="Proteomes" id="UP000765509"/>
    </source>
</evidence>
<accession>A0A9Q3JEA8</accession>
<sequence length="213" mass="22931">MPPPPPSPPLMPPCTCLILSAAYHPYAHGVPSKHASDTAYHPYACGCPPDMPPMPLTILMLAVPSRHASNAPLTLAQSARRLVILTLLQPPQDDTTMPPPISALTTPPPSTPLTPPCTRLMLSTAYHPYACGCPPNMPPMLLTILMLAVPSRNSSNARLTLAQSSRPLMILKLLQPPQDETTMPPPILPSPPPPFLLRCFQLLLSRCALKICL</sequence>